<sequence>MSAHIHPRSPQPTAGGVDFKLPWWGVVLPAIAFFALLALVIGSGDTHAVSGDGTLTHLVDRIQQSLSR</sequence>
<accession>A0AAU2VBG8</accession>
<keyword evidence="1" id="KW-0472">Membrane</keyword>
<dbReference type="EMBL" id="CP108318">
    <property type="protein sequence ID" value="WTW64807.1"/>
    <property type="molecule type" value="Genomic_DNA"/>
</dbReference>
<evidence type="ECO:0000256" key="1">
    <source>
        <dbReference type="SAM" id="Phobius"/>
    </source>
</evidence>
<keyword evidence="1" id="KW-0812">Transmembrane</keyword>
<feature type="transmembrane region" description="Helical" evidence="1">
    <location>
        <begin position="21"/>
        <end position="41"/>
    </location>
</feature>
<gene>
    <name evidence="2" type="ORF">OG549_31450</name>
</gene>
<keyword evidence="1" id="KW-1133">Transmembrane helix</keyword>
<protein>
    <recommendedName>
        <fullName evidence="3">Secreted protein</fullName>
    </recommendedName>
</protein>
<evidence type="ECO:0000313" key="2">
    <source>
        <dbReference type="EMBL" id="WTW64807.1"/>
    </source>
</evidence>
<evidence type="ECO:0008006" key="3">
    <source>
        <dbReference type="Google" id="ProtNLM"/>
    </source>
</evidence>
<name>A0AAU2VBG8_9ACTN</name>
<proteinExistence type="predicted"/>
<reference evidence="2" key="1">
    <citation type="submission" date="2022-10" db="EMBL/GenBank/DDBJ databases">
        <title>The complete genomes of actinobacterial strains from the NBC collection.</title>
        <authorList>
            <person name="Joergensen T.S."/>
            <person name="Alvarez Arevalo M."/>
            <person name="Sterndorff E.B."/>
            <person name="Faurdal D."/>
            <person name="Vuksanovic O."/>
            <person name="Mourched A.-S."/>
            <person name="Charusanti P."/>
            <person name="Shaw S."/>
            <person name="Blin K."/>
            <person name="Weber T."/>
        </authorList>
    </citation>
    <scope>NUCLEOTIDE SEQUENCE</scope>
    <source>
        <strain evidence="2">NBC_00003</strain>
    </source>
</reference>
<dbReference type="AlphaFoldDB" id="A0AAU2VBG8"/>
<organism evidence="2">
    <name type="scientific">Streptomyces sp. NBC_00003</name>
    <dbReference type="NCBI Taxonomy" id="2903608"/>
    <lineage>
        <taxon>Bacteria</taxon>
        <taxon>Bacillati</taxon>
        <taxon>Actinomycetota</taxon>
        <taxon>Actinomycetes</taxon>
        <taxon>Kitasatosporales</taxon>
        <taxon>Streptomycetaceae</taxon>
        <taxon>Streptomyces</taxon>
    </lineage>
</organism>